<evidence type="ECO:0000256" key="3">
    <source>
        <dbReference type="ARBA" id="ARBA00022691"/>
    </source>
</evidence>
<dbReference type="CDD" id="cd01335">
    <property type="entry name" value="Radical_SAM"/>
    <property type="match status" value="1"/>
</dbReference>
<dbReference type="InterPro" id="IPR007197">
    <property type="entry name" value="rSAM"/>
</dbReference>
<comment type="cofactor">
    <cofactor evidence="1">
        <name>[4Fe-4S] cluster</name>
        <dbReference type="ChEBI" id="CHEBI:49883"/>
    </cofactor>
</comment>
<dbReference type="InterPro" id="IPR058240">
    <property type="entry name" value="rSAM_sf"/>
</dbReference>
<keyword evidence="4" id="KW-0479">Metal-binding</keyword>
<gene>
    <name evidence="9" type="ORF">Pan265_15350</name>
</gene>
<feature type="domain" description="Radical SAM core" evidence="7">
    <location>
        <begin position="88"/>
        <end position="226"/>
    </location>
</feature>
<evidence type="ECO:0000256" key="1">
    <source>
        <dbReference type="ARBA" id="ARBA00001966"/>
    </source>
</evidence>
<keyword evidence="2" id="KW-0004">4Fe-4S</keyword>
<evidence type="ECO:0000313" key="9">
    <source>
        <dbReference type="EMBL" id="QDU71683.1"/>
    </source>
</evidence>
<keyword evidence="10" id="KW-1185">Reference proteome</keyword>
<dbReference type="PANTHER" id="PTHR11228:SF7">
    <property type="entry name" value="PQQA PEPTIDE CYCLASE"/>
    <property type="match status" value="1"/>
</dbReference>
<keyword evidence="3" id="KW-0949">S-adenosyl-L-methionine</keyword>
<dbReference type="KEGG" id="mcad:Pan265_15350"/>
<evidence type="ECO:0000256" key="5">
    <source>
        <dbReference type="ARBA" id="ARBA00023004"/>
    </source>
</evidence>
<dbReference type="SFLD" id="SFLDG01067">
    <property type="entry name" value="SPASM/twitch_domain_containing"/>
    <property type="match status" value="1"/>
</dbReference>
<evidence type="ECO:0000256" key="6">
    <source>
        <dbReference type="ARBA" id="ARBA00023014"/>
    </source>
</evidence>
<dbReference type="CDD" id="cd21109">
    <property type="entry name" value="SPASM"/>
    <property type="match status" value="1"/>
</dbReference>
<dbReference type="RefSeq" id="WP_145445861.1">
    <property type="nucleotide sequence ID" value="NZ_CP036280.1"/>
</dbReference>
<proteinExistence type="predicted"/>
<dbReference type="InterPro" id="IPR023885">
    <property type="entry name" value="4Fe4S-binding_SPASM_dom"/>
</dbReference>
<evidence type="ECO:0000256" key="4">
    <source>
        <dbReference type="ARBA" id="ARBA00022723"/>
    </source>
</evidence>
<evidence type="ECO:0000259" key="7">
    <source>
        <dbReference type="Pfam" id="PF04055"/>
    </source>
</evidence>
<dbReference type="EMBL" id="CP036280">
    <property type="protein sequence ID" value="QDU71683.1"/>
    <property type="molecule type" value="Genomic_DNA"/>
</dbReference>
<sequence>MTAIAIDLDAGLARIVKRTGAWRERLRKSWRLLAPIAACVDIAAKGAYHLYRNHRYYTTLKLLNIALVNTQFYFKTERVLGRPYTMKIESTNICNTKCQLCPTGIGLEGRPKGKMQTEQYKKLVDELKWHLVALDLSMWGDPLIVPDIHNMIRYAHDRGIWTYISSNLHAFKIKPKKGETKDQATRLVESGLDLMTCSLHAATQETFAIYQPGKSLADGIEKIRHIIRTRDAMGSRTPFVQLNFVVTKYNQHERDAFQKLADELGCKAVFSTPSLNIRFKDRDEKLVPLGLDKDLLEQRVRSHIQKWLPEEDEFALEPYRDILDGKPLEPDHFNGNKTFNCDWPWRQSVINWDGEVAVCCGSFAPEEDMGNVFEHGFAKVWNGPVYRAARRSFTKRVNATDAKDNPCTTCPGFML</sequence>
<dbReference type="InterPro" id="IPR034391">
    <property type="entry name" value="AdoMet-like_SPASM_containing"/>
</dbReference>
<dbReference type="PANTHER" id="PTHR11228">
    <property type="entry name" value="RADICAL SAM DOMAIN PROTEIN"/>
    <property type="match status" value="1"/>
</dbReference>
<accession>A0A518BXI0</accession>
<dbReference type="Proteomes" id="UP000320386">
    <property type="component" value="Chromosome"/>
</dbReference>
<evidence type="ECO:0000259" key="8">
    <source>
        <dbReference type="Pfam" id="PF13186"/>
    </source>
</evidence>
<dbReference type="Pfam" id="PF13186">
    <property type="entry name" value="SPASM"/>
    <property type="match status" value="1"/>
</dbReference>
<protein>
    <submittedName>
        <fullName evidence="9">Pyrroloquinoline quinone biosynthesis protein PqqE</fullName>
    </submittedName>
</protein>
<dbReference type="InterPro" id="IPR050377">
    <property type="entry name" value="Radical_SAM_PqqE_MftC-like"/>
</dbReference>
<dbReference type="InterPro" id="IPR013785">
    <property type="entry name" value="Aldolase_TIM"/>
</dbReference>
<organism evidence="9 10">
    <name type="scientific">Mucisphaera calidilacus</name>
    <dbReference type="NCBI Taxonomy" id="2527982"/>
    <lineage>
        <taxon>Bacteria</taxon>
        <taxon>Pseudomonadati</taxon>
        <taxon>Planctomycetota</taxon>
        <taxon>Phycisphaerae</taxon>
        <taxon>Phycisphaerales</taxon>
        <taxon>Phycisphaeraceae</taxon>
        <taxon>Mucisphaera</taxon>
    </lineage>
</organism>
<dbReference type="Pfam" id="PF04055">
    <property type="entry name" value="Radical_SAM"/>
    <property type="match status" value="1"/>
</dbReference>
<keyword evidence="5" id="KW-0408">Iron</keyword>
<dbReference type="GO" id="GO:0051536">
    <property type="term" value="F:iron-sulfur cluster binding"/>
    <property type="evidence" value="ECO:0007669"/>
    <property type="project" value="UniProtKB-KW"/>
</dbReference>
<dbReference type="SFLD" id="SFLDG01387">
    <property type="entry name" value="BtrN-like_SPASM_domain_contain"/>
    <property type="match status" value="1"/>
</dbReference>
<feature type="domain" description="4Fe4S-binding SPASM" evidence="8">
    <location>
        <begin position="341"/>
        <end position="411"/>
    </location>
</feature>
<dbReference type="SUPFAM" id="SSF102114">
    <property type="entry name" value="Radical SAM enzymes"/>
    <property type="match status" value="1"/>
</dbReference>
<evidence type="ECO:0000256" key="2">
    <source>
        <dbReference type="ARBA" id="ARBA00022485"/>
    </source>
</evidence>
<dbReference type="OrthoDB" id="9805809at2"/>
<name>A0A518BXI0_9BACT</name>
<reference evidence="9 10" key="1">
    <citation type="submission" date="2019-02" db="EMBL/GenBank/DDBJ databases">
        <title>Deep-cultivation of Planctomycetes and their phenomic and genomic characterization uncovers novel biology.</title>
        <authorList>
            <person name="Wiegand S."/>
            <person name="Jogler M."/>
            <person name="Boedeker C."/>
            <person name="Pinto D."/>
            <person name="Vollmers J."/>
            <person name="Rivas-Marin E."/>
            <person name="Kohn T."/>
            <person name="Peeters S.H."/>
            <person name="Heuer A."/>
            <person name="Rast P."/>
            <person name="Oberbeckmann S."/>
            <person name="Bunk B."/>
            <person name="Jeske O."/>
            <person name="Meyerdierks A."/>
            <person name="Storesund J.E."/>
            <person name="Kallscheuer N."/>
            <person name="Luecker S."/>
            <person name="Lage O.M."/>
            <person name="Pohl T."/>
            <person name="Merkel B.J."/>
            <person name="Hornburger P."/>
            <person name="Mueller R.-W."/>
            <person name="Bruemmer F."/>
            <person name="Labrenz M."/>
            <person name="Spormann A.M."/>
            <person name="Op den Camp H."/>
            <person name="Overmann J."/>
            <person name="Amann R."/>
            <person name="Jetten M.S.M."/>
            <person name="Mascher T."/>
            <person name="Medema M.H."/>
            <person name="Devos D.P."/>
            <person name="Kaster A.-K."/>
            <person name="Ovreas L."/>
            <person name="Rohde M."/>
            <person name="Galperin M.Y."/>
            <person name="Jogler C."/>
        </authorList>
    </citation>
    <scope>NUCLEOTIDE SEQUENCE [LARGE SCALE GENOMIC DNA]</scope>
    <source>
        <strain evidence="9 10">Pan265</strain>
    </source>
</reference>
<dbReference type="GO" id="GO:0046872">
    <property type="term" value="F:metal ion binding"/>
    <property type="evidence" value="ECO:0007669"/>
    <property type="project" value="UniProtKB-KW"/>
</dbReference>
<dbReference type="Gene3D" id="3.20.20.70">
    <property type="entry name" value="Aldolase class I"/>
    <property type="match status" value="1"/>
</dbReference>
<evidence type="ECO:0000313" key="10">
    <source>
        <dbReference type="Proteomes" id="UP000320386"/>
    </source>
</evidence>
<dbReference type="GO" id="GO:0003824">
    <property type="term" value="F:catalytic activity"/>
    <property type="evidence" value="ECO:0007669"/>
    <property type="project" value="InterPro"/>
</dbReference>
<dbReference type="SFLD" id="SFLDS00029">
    <property type="entry name" value="Radical_SAM"/>
    <property type="match status" value="1"/>
</dbReference>
<keyword evidence="6" id="KW-0411">Iron-sulfur</keyword>
<dbReference type="AlphaFoldDB" id="A0A518BXI0"/>